<dbReference type="EMBL" id="AGXV01000019">
    <property type="protein sequence ID" value="EIY67057.1"/>
    <property type="molecule type" value="Genomic_DNA"/>
</dbReference>
<evidence type="ECO:0000313" key="1">
    <source>
        <dbReference type="EMBL" id="EIY67057.1"/>
    </source>
</evidence>
<organism evidence="1 2">
    <name type="scientific">Bacteroides salyersiae CL02T12C01</name>
    <dbReference type="NCBI Taxonomy" id="997887"/>
    <lineage>
        <taxon>Bacteria</taxon>
        <taxon>Pseudomonadati</taxon>
        <taxon>Bacteroidota</taxon>
        <taxon>Bacteroidia</taxon>
        <taxon>Bacteroidales</taxon>
        <taxon>Bacteroidaceae</taxon>
        <taxon>Bacteroides</taxon>
    </lineage>
</organism>
<evidence type="ECO:0000313" key="2">
    <source>
        <dbReference type="Proteomes" id="UP000005150"/>
    </source>
</evidence>
<keyword evidence="2" id="KW-1185">Reference proteome</keyword>
<protein>
    <submittedName>
        <fullName evidence="1">Uncharacterized protein</fullName>
    </submittedName>
</protein>
<dbReference type="Proteomes" id="UP000005150">
    <property type="component" value="Unassembled WGS sequence"/>
</dbReference>
<gene>
    <name evidence="1" type="ORF">HMPREF1071_01380</name>
</gene>
<proteinExistence type="predicted"/>
<name>I8YWR4_9BACE</name>
<reference evidence="1 2" key="1">
    <citation type="submission" date="2012-02" db="EMBL/GenBank/DDBJ databases">
        <title>The Genome Sequence of Bacteroides salyersiae CL02T12C01.</title>
        <authorList>
            <consortium name="The Broad Institute Genome Sequencing Platform"/>
            <person name="Earl A."/>
            <person name="Ward D."/>
            <person name="Feldgarden M."/>
            <person name="Gevers D."/>
            <person name="Zitomersky N.L."/>
            <person name="Coyne M.J."/>
            <person name="Comstock L.E."/>
            <person name="Young S.K."/>
            <person name="Zeng Q."/>
            <person name="Gargeya S."/>
            <person name="Fitzgerald M."/>
            <person name="Haas B."/>
            <person name="Abouelleil A."/>
            <person name="Alvarado L."/>
            <person name="Arachchi H.M."/>
            <person name="Berlin A."/>
            <person name="Chapman S.B."/>
            <person name="Gearin G."/>
            <person name="Goldberg J."/>
            <person name="Griggs A."/>
            <person name="Gujja S."/>
            <person name="Hansen M."/>
            <person name="Heiman D."/>
            <person name="Howarth C."/>
            <person name="Larimer J."/>
            <person name="Lui A."/>
            <person name="MacDonald P.J.P."/>
            <person name="McCowen C."/>
            <person name="Montmayeur A."/>
            <person name="Murphy C."/>
            <person name="Neiman D."/>
            <person name="Pearson M."/>
            <person name="Priest M."/>
            <person name="Roberts A."/>
            <person name="Saif S."/>
            <person name="Shea T."/>
            <person name="Sisk P."/>
            <person name="Stolte C."/>
            <person name="Sykes S."/>
            <person name="Wortman J."/>
            <person name="Nusbaum C."/>
            <person name="Birren B."/>
        </authorList>
    </citation>
    <scope>NUCLEOTIDE SEQUENCE [LARGE SCALE GENOMIC DNA]</scope>
    <source>
        <strain evidence="1 2">CL02T12C01</strain>
    </source>
</reference>
<dbReference type="HOGENOM" id="CLU_3380579_0_0_10"/>
<sequence>MDSLIKMQFIKCYFCTSGGDGISKFFLIEKQNC</sequence>
<accession>I8YWR4</accession>
<comment type="caution">
    <text evidence="1">The sequence shown here is derived from an EMBL/GenBank/DDBJ whole genome shotgun (WGS) entry which is preliminary data.</text>
</comment>
<dbReference type="AlphaFoldDB" id="I8YWR4"/>